<dbReference type="GO" id="GO:0005829">
    <property type="term" value="C:cytosol"/>
    <property type="evidence" value="ECO:0007669"/>
    <property type="project" value="TreeGrafter"/>
</dbReference>
<protein>
    <submittedName>
        <fullName evidence="8">TldD/PmbA family protein</fullName>
    </submittedName>
</protein>
<dbReference type="InterPro" id="IPR045569">
    <property type="entry name" value="Metalloprtase-TldD/E_C"/>
</dbReference>
<dbReference type="AlphaFoldDB" id="A0A3A4N432"/>
<dbReference type="Gene3D" id="3.30.2290.10">
    <property type="entry name" value="PmbA/TldD superfamily"/>
    <property type="match status" value="1"/>
</dbReference>
<dbReference type="Pfam" id="PF19289">
    <property type="entry name" value="PmbA_TldD_3rd"/>
    <property type="match status" value="1"/>
</dbReference>
<dbReference type="EMBL" id="QZKU01000143">
    <property type="protein sequence ID" value="RJP14519.1"/>
    <property type="molecule type" value="Genomic_DNA"/>
</dbReference>
<dbReference type="FunFam" id="3.30.2290.10:FF:000003">
    <property type="entry name" value="Zinc-dependent protease, TldD/PmbA family"/>
    <property type="match status" value="1"/>
</dbReference>
<gene>
    <name evidence="8" type="ORF">C4520_21175</name>
</gene>
<dbReference type="PANTHER" id="PTHR30624">
    <property type="entry name" value="UNCHARACTERIZED PROTEIN TLDD AND PMBA"/>
    <property type="match status" value="1"/>
</dbReference>
<dbReference type="InterPro" id="IPR035068">
    <property type="entry name" value="TldD/PmbA_N"/>
</dbReference>
<feature type="domain" description="Metalloprotease TldD/E central" evidence="7">
    <location>
        <begin position="115"/>
        <end position="224"/>
    </location>
</feature>
<dbReference type="Proteomes" id="UP000265882">
    <property type="component" value="Unassembled WGS sequence"/>
</dbReference>
<evidence type="ECO:0000259" key="5">
    <source>
        <dbReference type="Pfam" id="PF01523"/>
    </source>
</evidence>
<evidence type="ECO:0000256" key="3">
    <source>
        <dbReference type="ARBA" id="ARBA00022801"/>
    </source>
</evidence>
<evidence type="ECO:0000259" key="6">
    <source>
        <dbReference type="Pfam" id="PF19289"/>
    </source>
</evidence>
<dbReference type="InterPro" id="IPR051463">
    <property type="entry name" value="Peptidase_U62_metallo"/>
</dbReference>
<dbReference type="PANTHER" id="PTHR30624:SF10">
    <property type="entry name" value="CONSERVED PROTEIN"/>
    <property type="match status" value="1"/>
</dbReference>
<reference evidence="8 9" key="1">
    <citation type="journal article" date="2017" name="ISME J.">
        <title>Energy and carbon metabolisms in a deep terrestrial subsurface fluid microbial community.</title>
        <authorList>
            <person name="Momper L."/>
            <person name="Jungbluth S.P."/>
            <person name="Lee M.D."/>
            <person name="Amend J.P."/>
        </authorList>
    </citation>
    <scope>NUCLEOTIDE SEQUENCE [LARGE SCALE GENOMIC DNA]</scope>
    <source>
        <strain evidence="8">SURF_5</strain>
    </source>
</reference>
<evidence type="ECO:0000313" key="8">
    <source>
        <dbReference type="EMBL" id="RJP14519.1"/>
    </source>
</evidence>
<name>A0A3A4N432_ABYX5</name>
<evidence type="ECO:0000259" key="7">
    <source>
        <dbReference type="Pfam" id="PF19290"/>
    </source>
</evidence>
<evidence type="ECO:0000313" key="9">
    <source>
        <dbReference type="Proteomes" id="UP000265882"/>
    </source>
</evidence>
<comment type="caution">
    <text evidence="8">The sequence shown here is derived from an EMBL/GenBank/DDBJ whole genome shotgun (WGS) entry which is preliminary data.</text>
</comment>
<comment type="similarity">
    <text evidence="1">Belongs to the peptidase U62 family.</text>
</comment>
<proteinExistence type="inferred from homology"/>
<keyword evidence="4" id="KW-0482">Metalloprotease</keyword>
<dbReference type="GO" id="GO:0008237">
    <property type="term" value="F:metallopeptidase activity"/>
    <property type="evidence" value="ECO:0007669"/>
    <property type="project" value="UniProtKB-KW"/>
</dbReference>
<organism evidence="8 9">
    <name type="scientific">Abyssobacteria bacterium (strain SURF_5)</name>
    <dbReference type="NCBI Taxonomy" id="2093360"/>
    <lineage>
        <taxon>Bacteria</taxon>
        <taxon>Pseudomonadati</taxon>
        <taxon>Candidatus Hydrogenedentota</taxon>
        <taxon>Candidatus Abyssobacteria</taxon>
    </lineage>
</organism>
<evidence type="ECO:0000256" key="4">
    <source>
        <dbReference type="ARBA" id="ARBA00023049"/>
    </source>
</evidence>
<dbReference type="InterPro" id="IPR036059">
    <property type="entry name" value="TldD/PmbA_sf"/>
</dbReference>
<dbReference type="InterPro" id="IPR002510">
    <property type="entry name" value="Metalloprtase-TldD/E_N"/>
</dbReference>
<evidence type="ECO:0000256" key="2">
    <source>
        <dbReference type="ARBA" id="ARBA00022670"/>
    </source>
</evidence>
<keyword evidence="3" id="KW-0378">Hydrolase</keyword>
<dbReference type="Pfam" id="PF19290">
    <property type="entry name" value="PmbA_TldD_2nd"/>
    <property type="match status" value="1"/>
</dbReference>
<feature type="domain" description="Metalloprotease TldD/E C-terminal" evidence="6">
    <location>
        <begin position="234"/>
        <end position="480"/>
    </location>
</feature>
<feature type="domain" description="Metalloprotease TldD/E N-terminal" evidence="5">
    <location>
        <begin position="21"/>
        <end position="85"/>
    </location>
</feature>
<accession>A0A3A4N432</accession>
<dbReference type="Pfam" id="PF01523">
    <property type="entry name" value="PmbA_TldD_1st"/>
    <property type="match status" value="1"/>
</dbReference>
<dbReference type="GO" id="GO:0006508">
    <property type="term" value="P:proteolysis"/>
    <property type="evidence" value="ECO:0007669"/>
    <property type="project" value="UniProtKB-KW"/>
</dbReference>
<keyword evidence="2" id="KW-0645">Protease</keyword>
<dbReference type="SUPFAM" id="SSF111283">
    <property type="entry name" value="Putative modulator of DNA gyrase, PmbA/TldD"/>
    <property type="match status" value="1"/>
</dbReference>
<sequence>MTESIQHIAMNKARLAGADYADVRIVDLLKESILVKNGRVESAHRSQSSGFGVRVLLRGAWGFSSSNRMSAADAVRVTEEAVAIAHASQKAQRKRIELSPAESAKDFWATPVKIDPFTVSLEQKLALLDQAVSLLKSVQGVNLAEGSMNFWKRKQLFANTEGSLIEQEIIHSGAGVSATSIRDGEIQVRSYPNSFRGQYRSGGYELVEEMGMVENAERIGSEAVALHSARQCPSGVMTVILDGSQLGLQIHESCGHPTELDRVLGSEINFAGTSFLTTDKLGHFRYGSELVNLVADATPATSPGGLGTFAYDDEGIPARRVYLVRDGIFSDYLSSRETAREIGSRSTGAMRAMSWSTIPLVRMTNVNLLPGDSSLDEMIAATDEGLFMSTNRSWSIDDKRLHFQFGTEIGWLIKNGKVVEMVKNPTYSGTTPSFWGSCTAIAGPKEWTIWGTPNCGKGQPQQIISTGHGASPARFDNVSVGVAYGR</sequence>
<evidence type="ECO:0000256" key="1">
    <source>
        <dbReference type="ARBA" id="ARBA00005836"/>
    </source>
</evidence>
<dbReference type="InterPro" id="IPR045570">
    <property type="entry name" value="Metalloprtase-TldD/E_cen_dom"/>
</dbReference>